<dbReference type="SMART" id="SM00388">
    <property type="entry name" value="HisKA"/>
    <property type="match status" value="1"/>
</dbReference>
<dbReference type="Gene3D" id="3.40.50.2300">
    <property type="match status" value="1"/>
</dbReference>
<evidence type="ECO:0000256" key="8">
    <source>
        <dbReference type="ARBA" id="ARBA00023163"/>
    </source>
</evidence>
<dbReference type="InterPro" id="IPR001789">
    <property type="entry name" value="Sig_transdc_resp-reg_receiver"/>
</dbReference>
<dbReference type="Pfam" id="PF07494">
    <property type="entry name" value="Reg_prop"/>
    <property type="match status" value="1"/>
</dbReference>
<keyword evidence="5 13" id="KW-0418">Kinase</keyword>
<keyword evidence="14" id="KW-1185">Reference proteome</keyword>
<dbReference type="PROSITE" id="PS50110">
    <property type="entry name" value="RESPONSE_REGULATORY"/>
    <property type="match status" value="1"/>
</dbReference>
<accession>A0A1G9IJ59</accession>
<name>A0A1G9IJ59_9BACT</name>
<dbReference type="Gene3D" id="1.10.10.60">
    <property type="entry name" value="Homeodomain-like"/>
    <property type="match status" value="1"/>
</dbReference>
<dbReference type="InterPro" id="IPR011123">
    <property type="entry name" value="Y_Y_Y"/>
</dbReference>
<evidence type="ECO:0000259" key="12">
    <source>
        <dbReference type="PROSITE" id="PS50110"/>
    </source>
</evidence>
<dbReference type="InterPro" id="IPR018060">
    <property type="entry name" value="HTH_AraC"/>
</dbReference>
<dbReference type="SMART" id="SM00342">
    <property type="entry name" value="HTH_ARAC"/>
    <property type="match status" value="1"/>
</dbReference>
<reference evidence="13 14" key="1">
    <citation type="submission" date="2016-10" db="EMBL/GenBank/DDBJ databases">
        <authorList>
            <person name="de Groot N.N."/>
        </authorList>
    </citation>
    <scope>NUCLEOTIDE SEQUENCE [LARGE SCALE GENOMIC DNA]</scope>
    <source>
        <strain evidence="13 14">DSM 21668</strain>
    </source>
</reference>
<feature type="modified residue" description="4-aspartylphosphate" evidence="9">
    <location>
        <position position="1101"/>
    </location>
</feature>
<keyword evidence="8" id="KW-0804">Transcription</keyword>
<gene>
    <name evidence="13" type="ORF">SAMN04488090_0499</name>
</gene>
<keyword evidence="3 9" id="KW-0597">Phosphoprotein</keyword>
<dbReference type="PROSITE" id="PS01124">
    <property type="entry name" value="HTH_ARAC_FAMILY_2"/>
    <property type="match status" value="1"/>
</dbReference>
<evidence type="ECO:0000256" key="2">
    <source>
        <dbReference type="ARBA" id="ARBA00012438"/>
    </source>
</evidence>
<dbReference type="PANTHER" id="PTHR43547">
    <property type="entry name" value="TWO-COMPONENT HISTIDINE KINASE"/>
    <property type="match status" value="1"/>
</dbReference>
<dbReference type="FunFam" id="2.60.40.10:FF:000791">
    <property type="entry name" value="Two-component system sensor histidine kinase/response regulator"/>
    <property type="match status" value="1"/>
</dbReference>
<dbReference type="InterPro" id="IPR011006">
    <property type="entry name" value="CheY-like_superfamily"/>
</dbReference>
<dbReference type="Gene3D" id="2.130.10.10">
    <property type="entry name" value="YVTN repeat-like/Quinoprotein amine dehydrogenase"/>
    <property type="match status" value="2"/>
</dbReference>
<feature type="domain" description="HTH araC/xylS-type" evidence="10">
    <location>
        <begin position="1202"/>
        <end position="1301"/>
    </location>
</feature>
<dbReference type="Pfam" id="PF00512">
    <property type="entry name" value="HisKA"/>
    <property type="match status" value="1"/>
</dbReference>
<dbReference type="EMBL" id="FNGS01000001">
    <property type="protein sequence ID" value="SDL25096.1"/>
    <property type="molecule type" value="Genomic_DNA"/>
</dbReference>
<dbReference type="EC" id="2.7.13.3" evidence="2"/>
<sequence length="1303" mass="147487">MLDIEQDKNGFIWFATSSGLLRYDSHRCKTYKAVPKDSLSLPSNFTRDIAIDRKGNIWVVTVHGISYFDAEKEHFRNFFAKNYPKNSPLNSGINSVTKDSENRIFITNTSGVYEVEIKGNKLSFSTNLVQAIRKDGFRCKMLKEDHRGWFWIPTDEGLIRVRKDGTNGKLFRVSERVNERYKNEMTSIHVDTQDNIWIGSSKNGVYLFDQVTSSFREITAVSEALHNKDLEVNSLTQDKRGKLWIATLNGLAELDPATGRVNAYQNNKNLPGSLPDDGLMSIYCDNDNGVWIGSYYLGIAYFNPTFLTFSSWPVPQSDSRRTDFGEGWIGTTLRDKQLWLIPDSKKDILFYNEVSGQTTTRKLPLPTSIGYDTFQPEDENIIWCSVSSLLSKLDLSTGKRKDFPFPIENGRPVTGRTRFIVRDKQQALWLGGDYGLFRFDENTGLFYRISSVASIFCYALDSENTLWAAGSKDVLYGLNLLSGKLEIFPLRSDNADLTMGGQVWQILWDPKGRLWIASGENQSLFCFNTQSHKLTSHPVNGLRPDGMLVDIQRDKQGYLWLGDPSNIIRFHPDKNTTQLYTTRDGLPANGTLRLKGTALTPGGTLFIATTEGIVHFNTGSVRTDSRPSRLFATSLRLGNFEVRPGDSTGILTRPTYQTEELVFQHYQNTFTLDFSLLSFRRSFENRYAYKLEGFEKEWNHTSNPSVTYSNMPAGDYTLLIRASNGDGYWNPEPAKISITVLPPWWKSNLAYFVYFLLFSLSLYFIVRYFWRKSALQKEASLYQAKLDFFTNVSHEIRTHLSLIVGPIEKASQLQEAGQGASVYLTFARNNSERLMNLVNELLDFRKMESGKIILHVSPHNLVHSLTNTLGAFQHVAEEKDVNLHFTSGQETITCWYDLIQMQKVFFNLIGNAIKFTPEGGHVSVSVSETDAFVFVDFQDTGRGIAPEHLQHLFRNFYQVYDAEQNNTGYGIGLALARQIILQHGGELSVKSNADPLSPDHGSCFTLRLPKGKMHFDPTFTVENPAPVVDNEPPILPENLTDEPASPDGRHKHTVLLIEDNEELRAFCREALREKYNILEAGTGKAGLEIAQERVPDLVVCDIMMPGIGGLEVCRRLKSELATSHIPVLLLTAKTSVPNIIKGLSVGADDYITKPFHIEVLSLKISNHIQTRENLRSRYLQTASGSMEPAVETGYTLEDRFLQDLRKIVEDNIGDQDFGVDQLAFRAGLSVSALYRKLRALTGITVNDYIKNVRMKKALEYLESGRYQVNEVATLVGFDDPKYFSREFRRINGKLPSDVLKKSE</sequence>
<dbReference type="Proteomes" id="UP000198901">
    <property type="component" value="Unassembled WGS sequence"/>
</dbReference>
<evidence type="ECO:0000256" key="1">
    <source>
        <dbReference type="ARBA" id="ARBA00000085"/>
    </source>
</evidence>
<dbReference type="PROSITE" id="PS00041">
    <property type="entry name" value="HTH_ARAC_FAMILY_1"/>
    <property type="match status" value="1"/>
</dbReference>
<dbReference type="Gene3D" id="3.30.565.10">
    <property type="entry name" value="Histidine kinase-like ATPase, C-terminal domain"/>
    <property type="match status" value="1"/>
</dbReference>
<dbReference type="SUPFAM" id="SSF47384">
    <property type="entry name" value="Homodimeric domain of signal transducing histidine kinase"/>
    <property type="match status" value="1"/>
</dbReference>
<dbReference type="GO" id="GO:0000155">
    <property type="term" value="F:phosphorelay sensor kinase activity"/>
    <property type="evidence" value="ECO:0007669"/>
    <property type="project" value="InterPro"/>
</dbReference>
<dbReference type="SMART" id="SM00448">
    <property type="entry name" value="REC"/>
    <property type="match status" value="1"/>
</dbReference>
<dbReference type="InterPro" id="IPR005467">
    <property type="entry name" value="His_kinase_dom"/>
</dbReference>
<dbReference type="Pfam" id="PF07495">
    <property type="entry name" value="Y_Y_Y"/>
    <property type="match status" value="1"/>
</dbReference>
<dbReference type="SUPFAM" id="SSF52172">
    <property type="entry name" value="CheY-like"/>
    <property type="match status" value="1"/>
</dbReference>
<evidence type="ECO:0000256" key="4">
    <source>
        <dbReference type="ARBA" id="ARBA00022679"/>
    </source>
</evidence>
<evidence type="ECO:0000259" key="10">
    <source>
        <dbReference type="PROSITE" id="PS01124"/>
    </source>
</evidence>
<dbReference type="InterPro" id="IPR036890">
    <property type="entry name" value="HATPase_C_sf"/>
</dbReference>
<dbReference type="STRING" id="563176.SAMN04488090_0499"/>
<dbReference type="GO" id="GO:0003700">
    <property type="term" value="F:DNA-binding transcription factor activity"/>
    <property type="evidence" value="ECO:0007669"/>
    <property type="project" value="InterPro"/>
</dbReference>
<evidence type="ECO:0000256" key="3">
    <source>
        <dbReference type="ARBA" id="ARBA00022553"/>
    </source>
</evidence>
<evidence type="ECO:0000313" key="14">
    <source>
        <dbReference type="Proteomes" id="UP000198901"/>
    </source>
</evidence>
<dbReference type="GO" id="GO:0043565">
    <property type="term" value="F:sequence-specific DNA binding"/>
    <property type="evidence" value="ECO:0007669"/>
    <property type="project" value="InterPro"/>
</dbReference>
<dbReference type="PRINTS" id="PR00344">
    <property type="entry name" value="BCTRLSENSOR"/>
</dbReference>
<dbReference type="InterPro" id="IPR013783">
    <property type="entry name" value="Ig-like_fold"/>
</dbReference>
<dbReference type="PROSITE" id="PS50109">
    <property type="entry name" value="HIS_KIN"/>
    <property type="match status" value="1"/>
</dbReference>
<dbReference type="Pfam" id="PF00072">
    <property type="entry name" value="Response_reg"/>
    <property type="match status" value="1"/>
</dbReference>
<feature type="domain" description="Histidine kinase" evidence="11">
    <location>
        <begin position="791"/>
        <end position="1012"/>
    </location>
</feature>
<comment type="catalytic activity">
    <reaction evidence="1">
        <text>ATP + protein L-histidine = ADP + protein N-phospho-L-histidine.</text>
        <dbReference type="EC" id="2.7.13.3"/>
    </reaction>
</comment>
<keyword evidence="4" id="KW-0808">Transferase</keyword>
<evidence type="ECO:0000256" key="7">
    <source>
        <dbReference type="ARBA" id="ARBA00023125"/>
    </source>
</evidence>
<dbReference type="PANTHER" id="PTHR43547:SF2">
    <property type="entry name" value="HYBRID SIGNAL TRANSDUCTION HISTIDINE KINASE C"/>
    <property type="match status" value="1"/>
</dbReference>
<dbReference type="InterPro" id="IPR003661">
    <property type="entry name" value="HisK_dim/P_dom"/>
</dbReference>
<dbReference type="InterPro" id="IPR004358">
    <property type="entry name" value="Sig_transdc_His_kin-like_C"/>
</dbReference>
<dbReference type="FunFam" id="1.10.287.130:FF:000045">
    <property type="entry name" value="Two-component system sensor histidine kinase/response regulator"/>
    <property type="match status" value="1"/>
</dbReference>
<dbReference type="Gene3D" id="1.10.287.130">
    <property type="match status" value="1"/>
</dbReference>
<evidence type="ECO:0000256" key="9">
    <source>
        <dbReference type="PROSITE-ProRule" id="PRU00169"/>
    </source>
</evidence>
<dbReference type="CDD" id="cd00075">
    <property type="entry name" value="HATPase"/>
    <property type="match status" value="1"/>
</dbReference>
<dbReference type="SUPFAM" id="SSF101898">
    <property type="entry name" value="NHL repeat"/>
    <property type="match status" value="1"/>
</dbReference>
<dbReference type="SUPFAM" id="SSF63829">
    <property type="entry name" value="Calcium-dependent phosphotriesterase"/>
    <property type="match status" value="1"/>
</dbReference>
<dbReference type="Pfam" id="PF12833">
    <property type="entry name" value="HTH_18"/>
    <property type="match status" value="1"/>
</dbReference>
<keyword evidence="6" id="KW-0805">Transcription regulation</keyword>
<dbReference type="SUPFAM" id="SSF46689">
    <property type="entry name" value="Homeodomain-like"/>
    <property type="match status" value="1"/>
</dbReference>
<evidence type="ECO:0000259" key="11">
    <source>
        <dbReference type="PROSITE" id="PS50109"/>
    </source>
</evidence>
<dbReference type="InterPro" id="IPR009057">
    <property type="entry name" value="Homeodomain-like_sf"/>
</dbReference>
<dbReference type="InterPro" id="IPR018062">
    <property type="entry name" value="HTH_AraC-typ_CS"/>
</dbReference>
<dbReference type="CDD" id="cd00082">
    <property type="entry name" value="HisKA"/>
    <property type="match status" value="1"/>
</dbReference>
<dbReference type="SUPFAM" id="SSF55874">
    <property type="entry name" value="ATPase domain of HSP90 chaperone/DNA topoisomerase II/histidine kinase"/>
    <property type="match status" value="1"/>
</dbReference>
<dbReference type="CDD" id="cd17574">
    <property type="entry name" value="REC_OmpR"/>
    <property type="match status" value="1"/>
</dbReference>
<evidence type="ECO:0000313" key="13">
    <source>
        <dbReference type="EMBL" id="SDL25096.1"/>
    </source>
</evidence>
<dbReference type="SMART" id="SM00387">
    <property type="entry name" value="HATPase_c"/>
    <property type="match status" value="1"/>
</dbReference>
<dbReference type="InterPro" id="IPR036097">
    <property type="entry name" value="HisK_dim/P_sf"/>
</dbReference>
<keyword evidence="7" id="KW-0238">DNA-binding</keyword>
<organism evidence="13 14">
    <name type="scientific">Siphonobacter aquaeclarae</name>
    <dbReference type="NCBI Taxonomy" id="563176"/>
    <lineage>
        <taxon>Bacteria</taxon>
        <taxon>Pseudomonadati</taxon>
        <taxon>Bacteroidota</taxon>
        <taxon>Cytophagia</taxon>
        <taxon>Cytophagales</taxon>
        <taxon>Cytophagaceae</taxon>
        <taxon>Siphonobacter</taxon>
    </lineage>
</organism>
<evidence type="ECO:0000256" key="6">
    <source>
        <dbReference type="ARBA" id="ARBA00023015"/>
    </source>
</evidence>
<dbReference type="Pfam" id="PF02518">
    <property type="entry name" value="HATPase_c"/>
    <property type="match status" value="1"/>
</dbReference>
<dbReference type="InterPro" id="IPR003594">
    <property type="entry name" value="HATPase_dom"/>
</dbReference>
<protein>
    <recommendedName>
        <fullName evidence="2">histidine kinase</fullName>
        <ecNumber evidence="2">2.7.13.3</ecNumber>
    </recommendedName>
</protein>
<dbReference type="Gene3D" id="2.60.40.10">
    <property type="entry name" value="Immunoglobulins"/>
    <property type="match status" value="1"/>
</dbReference>
<proteinExistence type="predicted"/>
<evidence type="ECO:0000256" key="5">
    <source>
        <dbReference type="ARBA" id="ARBA00022777"/>
    </source>
</evidence>
<dbReference type="InterPro" id="IPR015943">
    <property type="entry name" value="WD40/YVTN_repeat-like_dom_sf"/>
</dbReference>
<dbReference type="FunFam" id="3.30.565.10:FF:000006">
    <property type="entry name" value="Sensor histidine kinase WalK"/>
    <property type="match status" value="1"/>
</dbReference>
<feature type="domain" description="Response regulatory" evidence="12">
    <location>
        <begin position="1053"/>
        <end position="1168"/>
    </location>
</feature>
<dbReference type="InterPro" id="IPR011110">
    <property type="entry name" value="Reg_prop"/>
</dbReference>